<evidence type="ECO:0000256" key="2">
    <source>
        <dbReference type="ARBA" id="ARBA00022679"/>
    </source>
</evidence>
<comment type="caution">
    <text evidence="9">The sequence shown here is derived from an EMBL/GenBank/DDBJ whole genome shotgun (WGS) entry which is preliminary data.</text>
</comment>
<dbReference type="Gene3D" id="3.30.200.20">
    <property type="entry name" value="Phosphorylase Kinase, domain 1"/>
    <property type="match status" value="1"/>
</dbReference>
<dbReference type="GO" id="GO:0005524">
    <property type="term" value="F:ATP binding"/>
    <property type="evidence" value="ECO:0007669"/>
    <property type="project" value="UniProtKB-UniRule"/>
</dbReference>
<dbReference type="GO" id="GO:0007165">
    <property type="term" value="P:signal transduction"/>
    <property type="evidence" value="ECO:0007669"/>
    <property type="project" value="TreeGrafter"/>
</dbReference>
<evidence type="ECO:0000313" key="10">
    <source>
        <dbReference type="Proteomes" id="UP001213000"/>
    </source>
</evidence>
<keyword evidence="10" id="KW-1185">Reference proteome</keyword>
<feature type="binding site" evidence="6">
    <location>
        <position position="69"/>
    </location>
    <ligand>
        <name>ATP</name>
        <dbReference type="ChEBI" id="CHEBI:30616"/>
    </ligand>
</feature>
<keyword evidence="4" id="KW-0418">Kinase</keyword>
<feature type="compositionally biased region" description="Basic and acidic residues" evidence="7">
    <location>
        <begin position="456"/>
        <end position="476"/>
    </location>
</feature>
<feature type="domain" description="Protein kinase" evidence="8">
    <location>
        <begin position="31"/>
        <end position="348"/>
    </location>
</feature>
<dbReference type="PROSITE" id="PS50011">
    <property type="entry name" value="PROTEIN_KINASE_DOM"/>
    <property type="match status" value="1"/>
</dbReference>
<dbReference type="InterPro" id="IPR000719">
    <property type="entry name" value="Prot_kinase_dom"/>
</dbReference>
<sequence>MPISASRACARNPVDTVAHNLADPRPMLNNYTRYARIGNGHHGEVFLCFRIDARFPVNDVRRWFPVAMKSVRRDTVIDKYSRLKANRIALTAPAPAEAAVVDRLNTTELKIKKEIAIMKKLSHPNVVRLFEVIDDRMKEKVYLVMEYLGGGEIKWRTDNDEPTLTLAQTRRIMRDAILGLEYLHYQGIIHRDIKPANLLWTEDRHHVKIADFGVSHFSYHQRLAEAGEEGLNRNDLEDILMDESDLTKRAGTPAFLAPELIFEHFEEKNKPFRGATEYALYTAICNKDWEVPQLMCRDRVPTGGRHPKKSSKNKQPGGAKVIGLLERFLQKDQTKRITLDEVKRYQWITEDLLNPSEWAKLTSPDRKVEVTKSDMFLAVSSVHFRWGLSGFGRGMSALFRPLKARSRTTTTPHAHESGRYSVGVKSDPHARLYRGGKSTASVSEVQDVHVYARTRTVSEKGLDKGKGKAKAGRGEEGEGEGGGEEERSQMGILGHEQHPPLPLSSSPSTSRSHQPVSLEAEASSSPVDPAPKLEDIMSIVTWRPTKYPTPTTSLTPLLANIHADGKSTFRSTKSMKNPTTSSSSAARARAGKQHHIDTTSALVNSGGPPPRTVSTLEGGFGRPAEDMLGIYGPEGGLVPHTTAAALNNFKRASSWGQEGDESQMPLGLGLGLGMGMGMGRGGGGEDVVSVTSMNAEINETSDYAC</sequence>
<evidence type="ECO:0000256" key="1">
    <source>
        <dbReference type="ARBA" id="ARBA00022527"/>
    </source>
</evidence>
<evidence type="ECO:0000256" key="5">
    <source>
        <dbReference type="ARBA" id="ARBA00022840"/>
    </source>
</evidence>
<name>A0AAD5YMW7_9AGAR</name>
<dbReference type="SMART" id="SM00220">
    <property type="entry name" value="S_TKc"/>
    <property type="match status" value="1"/>
</dbReference>
<evidence type="ECO:0000256" key="4">
    <source>
        <dbReference type="ARBA" id="ARBA00022777"/>
    </source>
</evidence>
<dbReference type="GO" id="GO:0004674">
    <property type="term" value="F:protein serine/threonine kinase activity"/>
    <property type="evidence" value="ECO:0007669"/>
    <property type="project" value="UniProtKB-KW"/>
</dbReference>
<feature type="region of interest" description="Disordered" evidence="7">
    <location>
        <begin position="456"/>
        <end position="531"/>
    </location>
</feature>
<organism evidence="9 10">
    <name type="scientific">Leucocoprinus birnbaumii</name>
    <dbReference type="NCBI Taxonomy" id="56174"/>
    <lineage>
        <taxon>Eukaryota</taxon>
        <taxon>Fungi</taxon>
        <taxon>Dikarya</taxon>
        <taxon>Basidiomycota</taxon>
        <taxon>Agaricomycotina</taxon>
        <taxon>Agaricomycetes</taxon>
        <taxon>Agaricomycetidae</taxon>
        <taxon>Agaricales</taxon>
        <taxon>Agaricineae</taxon>
        <taxon>Agaricaceae</taxon>
        <taxon>Leucocoprinus</taxon>
    </lineage>
</organism>
<evidence type="ECO:0000256" key="7">
    <source>
        <dbReference type="SAM" id="MobiDB-lite"/>
    </source>
</evidence>
<dbReference type="PANTHER" id="PTHR43895:SF152">
    <property type="entry name" value="SERINE_THREONINE-PROTEIN KINASE TOS3"/>
    <property type="match status" value="1"/>
</dbReference>
<proteinExistence type="predicted"/>
<keyword evidence="1" id="KW-0723">Serine/threonine-protein kinase</keyword>
<dbReference type="AlphaFoldDB" id="A0AAD5YMW7"/>
<reference evidence="9" key="1">
    <citation type="submission" date="2022-07" db="EMBL/GenBank/DDBJ databases">
        <title>Genome Sequence of Leucocoprinus birnbaumii.</title>
        <authorList>
            <person name="Buettner E."/>
        </authorList>
    </citation>
    <scope>NUCLEOTIDE SEQUENCE</scope>
    <source>
        <strain evidence="9">VT141</strain>
    </source>
</reference>
<dbReference type="SUPFAM" id="SSF56112">
    <property type="entry name" value="Protein kinase-like (PK-like)"/>
    <property type="match status" value="1"/>
</dbReference>
<dbReference type="Pfam" id="PF00069">
    <property type="entry name" value="Pkinase"/>
    <property type="match status" value="1"/>
</dbReference>
<feature type="compositionally biased region" description="Polar residues" evidence="7">
    <location>
        <begin position="568"/>
        <end position="580"/>
    </location>
</feature>
<dbReference type="PANTHER" id="PTHR43895">
    <property type="entry name" value="CALCIUM/CALMODULIN-DEPENDENT PROTEIN KINASE KINASE-RELATED"/>
    <property type="match status" value="1"/>
</dbReference>
<dbReference type="Gene3D" id="1.10.510.10">
    <property type="entry name" value="Transferase(Phosphotransferase) domain 1"/>
    <property type="match status" value="2"/>
</dbReference>
<dbReference type="CDD" id="cd14008">
    <property type="entry name" value="STKc_LKB1_CaMKK"/>
    <property type="match status" value="1"/>
</dbReference>
<evidence type="ECO:0000259" key="8">
    <source>
        <dbReference type="PROSITE" id="PS50011"/>
    </source>
</evidence>
<dbReference type="InterPro" id="IPR017441">
    <property type="entry name" value="Protein_kinase_ATP_BS"/>
</dbReference>
<keyword evidence="2" id="KW-0808">Transferase</keyword>
<keyword evidence="5 6" id="KW-0067">ATP-binding</keyword>
<gene>
    <name evidence="9" type="ORF">NP233_g9732</name>
</gene>
<feature type="compositionally biased region" description="Low complexity" evidence="7">
    <location>
        <begin position="503"/>
        <end position="517"/>
    </location>
</feature>
<evidence type="ECO:0000256" key="6">
    <source>
        <dbReference type="PROSITE-ProRule" id="PRU10141"/>
    </source>
</evidence>
<evidence type="ECO:0000256" key="3">
    <source>
        <dbReference type="ARBA" id="ARBA00022741"/>
    </source>
</evidence>
<keyword evidence="3 6" id="KW-0547">Nucleotide-binding</keyword>
<dbReference type="PROSITE" id="PS00107">
    <property type="entry name" value="PROTEIN_KINASE_ATP"/>
    <property type="match status" value="1"/>
</dbReference>
<dbReference type="InterPro" id="IPR011009">
    <property type="entry name" value="Kinase-like_dom_sf"/>
</dbReference>
<feature type="region of interest" description="Disordered" evidence="7">
    <location>
        <begin position="406"/>
        <end position="439"/>
    </location>
</feature>
<evidence type="ECO:0000313" key="9">
    <source>
        <dbReference type="EMBL" id="KAJ3562194.1"/>
    </source>
</evidence>
<dbReference type="EMBL" id="JANIEX010000900">
    <property type="protein sequence ID" value="KAJ3562194.1"/>
    <property type="molecule type" value="Genomic_DNA"/>
</dbReference>
<feature type="region of interest" description="Disordered" evidence="7">
    <location>
        <begin position="568"/>
        <end position="610"/>
    </location>
</feature>
<dbReference type="Proteomes" id="UP001213000">
    <property type="component" value="Unassembled WGS sequence"/>
</dbReference>
<protein>
    <recommendedName>
        <fullName evidence="8">Protein kinase domain-containing protein</fullName>
    </recommendedName>
</protein>
<accession>A0AAD5YMW7</accession>